<organism evidence="2 3">
    <name type="scientific">Nocardia arthritidis</name>
    <dbReference type="NCBI Taxonomy" id="228602"/>
    <lineage>
        <taxon>Bacteria</taxon>
        <taxon>Bacillati</taxon>
        <taxon>Actinomycetota</taxon>
        <taxon>Actinomycetes</taxon>
        <taxon>Mycobacteriales</taxon>
        <taxon>Nocardiaceae</taxon>
        <taxon>Nocardia</taxon>
    </lineage>
</organism>
<feature type="transmembrane region" description="Helical" evidence="1">
    <location>
        <begin position="71"/>
        <end position="92"/>
    </location>
</feature>
<dbReference type="EMBL" id="CP046172">
    <property type="protein sequence ID" value="QIS14351.1"/>
    <property type="molecule type" value="Genomic_DNA"/>
</dbReference>
<accession>A0A6G9YMD7</accession>
<sequence>MVAGLDGRSEGMHIRPFIPNLSTAVRSTYPHTNVLPAQGIAGSGWWRFVITVQIVVHSKEKPTSFRASSRIHVFMVVAGVVAVIALVLLQVSMPGPPVPVSGIAVGVFVALVGSSYLLDRSPDVLVDDNAVTVRPFGRIPWEAISRVHLVRVGVPADRTRYLAIELAGRTPKLDERRWPRMIYGPINRLTTGHRICVSERLVRPVSLDDIVSELQRRRPDLVVIRSERGWLRWILWFL</sequence>
<evidence type="ECO:0008006" key="4">
    <source>
        <dbReference type="Google" id="ProtNLM"/>
    </source>
</evidence>
<evidence type="ECO:0000256" key="1">
    <source>
        <dbReference type="SAM" id="Phobius"/>
    </source>
</evidence>
<gene>
    <name evidence="2" type="ORF">F5544_32570</name>
</gene>
<evidence type="ECO:0000313" key="3">
    <source>
        <dbReference type="Proteomes" id="UP000503540"/>
    </source>
</evidence>
<feature type="transmembrane region" description="Helical" evidence="1">
    <location>
        <begin position="98"/>
        <end position="118"/>
    </location>
</feature>
<dbReference type="Proteomes" id="UP000503540">
    <property type="component" value="Chromosome"/>
</dbReference>
<dbReference type="RefSeq" id="WP_167476773.1">
    <property type="nucleotide sequence ID" value="NZ_CP046172.1"/>
</dbReference>
<evidence type="ECO:0000313" key="2">
    <source>
        <dbReference type="EMBL" id="QIS14351.1"/>
    </source>
</evidence>
<keyword evidence="1" id="KW-0812">Transmembrane</keyword>
<name>A0A6G9YMD7_9NOCA</name>
<dbReference type="KEGG" id="nah:F5544_32570"/>
<protein>
    <recommendedName>
        <fullName evidence="4">PH domain-containing protein</fullName>
    </recommendedName>
</protein>
<keyword evidence="3" id="KW-1185">Reference proteome</keyword>
<keyword evidence="1" id="KW-1133">Transmembrane helix</keyword>
<reference evidence="2 3" key="1">
    <citation type="journal article" date="2019" name="ACS Chem. Biol.">
        <title>Identification and Mobilization of a Cryptic Antibiotic Biosynthesis Gene Locus from a Human-Pathogenic Nocardia Isolate.</title>
        <authorList>
            <person name="Herisse M."/>
            <person name="Ishida K."/>
            <person name="Porter J.L."/>
            <person name="Howden B."/>
            <person name="Hertweck C."/>
            <person name="Stinear T.P."/>
            <person name="Pidot S.J."/>
        </authorList>
    </citation>
    <scope>NUCLEOTIDE SEQUENCE [LARGE SCALE GENOMIC DNA]</scope>
    <source>
        <strain evidence="2 3">AUSMDU00012717</strain>
    </source>
</reference>
<dbReference type="AlphaFoldDB" id="A0A6G9YMD7"/>
<keyword evidence="1" id="KW-0472">Membrane</keyword>
<proteinExistence type="predicted"/>